<dbReference type="GeneID" id="97140038"/>
<sequence length="97" mass="11118">MWTLLELIRVVLVLVIGNAILWILERSVYVALGVNVESNLYLVLTSIANLLIIFILYRNKLQFLGWYKGNKNRLPKATTIFFLLSAACCLFIIPFLT</sequence>
<protein>
    <submittedName>
        <fullName evidence="3">Uncharacterized protein</fullName>
    </submittedName>
</protein>
<feature type="transmembrane region" description="Helical" evidence="1">
    <location>
        <begin position="39"/>
        <end position="57"/>
    </location>
</feature>
<feature type="transmembrane region" description="Helical" evidence="1">
    <location>
        <begin position="77"/>
        <end position="96"/>
    </location>
</feature>
<evidence type="ECO:0000256" key="1">
    <source>
        <dbReference type="SAM" id="Phobius"/>
    </source>
</evidence>
<keyword evidence="5" id="KW-1185">Reference proteome</keyword>
<dbReference type="AlphaFoldDB" id="A0A1G8F8A2"/>
<evidence type="ECO:0000313" key="4">
    <source>
        <dbReference type="Proteomes" id="UP000198956"/>
    </source>
</evidence>
<accession>A0A1G8F8A2</accession>
<evidence type="ECO:0000313" key="5">
    <source>
        <dbReference type="Proteomes" id="UP000826616"/>
    </source>
</evidence>
<feature type="transmembrane region" description="Helical" evidence="1">
    <location>
        <begin position="7"/>
        <end position="24"/>
    </location>
</feature>
<dbReference type="EMBL" id="CP080764">
    <property type="protein sequence ID" value="QYY43041.1"/>
    <property type="molecule type" value="Genomic_DNA"/>
</dbReference>
<evidence type="ECO:0000313" key="2">
    <source>
        <dbReference type="EMBL" id="QYY43041.1"/>
    </source>
</evidence>
<reference evidence="2 5" key="2">
    <citation type="submission" date="2021-08" db="EMBL/GenBank/DDBJ databases">
        <title>Complete genome sequence of the strain Aneurinibacillus thermoaerophilus CCM 8960.</title>
        <authorList>
            <person name="Musilova J."/>
            <person name="Kourilova X."/>
            <person name="Pernicova I."/>
            <person name="Bezdicek M."/>
            <person name="Lengerova M."/>
            <person name="Obruca S."/>
            <person name="Sedlar K."/>
        </authorList>
    </citation>
    <scope>NUCLEOTIDE SEQUENCE [LARGE SCALE GENOMIC DNA]</scope>
    <source>
        <strain evidence="2 5">CCM 8960</strain>
    </source>
</reference>
<gene>
    <name evidence="2" type="ORF">K3F53_01520</name>
    <name evidence="3" type="ORF">SAMN04489735_10594</name>
</gene>
<name>A0A1G8F8A2_ANETH</name>
<evidence type="ECO:0000313" key="3">
    <source>
        <dbReference type="EMBL" id="SDH78362.1"/>
    </source>
</evidence>
<keyword evidence="1" id="KW-1133">Transmembrane helix</keyword>
<organism evidence="3 4">
    <name type="scientific">Aneurinibacillus thermoaerophilus</name>
    <dbReference type="NCBI Taxonomy" id="143495"/>
    <lineage>
        <taxon>Bacteria</taxon>
        <taxon>Bacillati</taxon>
        <taxon>Bacillota</taxon>
        <taxon>Bacilli</taxon>
        <taxon>Bacillales</taxon>
        <taxon>Paenibacillaceae</taxon>
        <taxon>Aneurinibacillus group</taxon>
        <taxon>Aneurinibacillus</taxon>
    </lineage>
</organism>
<keyword evidence="1" id="KW-0812">Transmembrane</keyword>
<keyword evidence="1" id="KW-0472">Membrane</keyword>
<dbReference type="Proteomes" id="UP000198956">
    <property type="component" value="Unassembled WGS sequence"/>
</dbReference>
<dbReference type="EMBL" id="FNDE01000059">
    <property type="protein sequence ID" value="SDH78362.1"/>
    <property type="molecule type" value="Genomic_DNA"/>
</dbReference>
<dbReference type="OrthoDB" id="2428268at2"/>
<reference evidence="3 4" key="1">
    <citation type="submission" date="2016-10" db="EMBL/GenBank/DDBJ databases">
        <authorList>
            <person name="de Groot N.N."/>
        </authorList>
    </citation>
    <scope>NUCLEOTIDE SEQUENCE [LARGE SCALE GENOMIC DNA]</scope>
    <source>
        <strain evidence="3 4">L 420-91</strain>
    </source>
</reference>
<dbReference type="RefSeq" id="WP_057900100.1">
    <property type="nucleotide sequence ID" value="NZ_CP080764.1"/>
</dbReference>
<dbReference type="Proteomes" id="UP000826616">
    <property type="component" value="Chromosome"/>
</dbReference>
<proteinExistence type="predicted"/>